<dbReference type="EMBL" id="JACCBJ010000001">
    <property type="protein sequence ID" value="NYD75833.1"/>
    <property type="molecule type" value="Genomic_DNA"/>
</dbReference>
<comment type="caution">
    <text evidence="7">The sequence shown here is derived from an EMBL/GenBank/DDBJ whole genome shotgun (WGS) entry which is preliminary data.</text>
</comment>
<reference evidence="7 8" key="1">
    <citation type="submission" date="2020-07" db="EMBL/GenBank/DDBJ databases">
        <title>Sequencing the genomes of 1000 actinobacteria strains.</title>
        <authorList>
            <person name="Klenk H.-P."/>
        </authorList>
    </citation>
    <scope>NUCLEOTIDE SEQUENCE [LARGE SCALE GENOMIC DNA]</scope>
    <source>
        <strain evidence="7 8">DSM 23871</strain>
    </source>
</reference>
<evidence type="ECO:0000259" key="6">
    <source>
        <dbReference type="PROSITE" id="PS51175"/>
    </source>
</evidence>
<dbReference type="SUPFAM" id="SSF51011">
    <property type="entry name" value="Glycosyl hydrolase domain"/>
    <property type="match status" value="1"/>
</dbReference>
<dbReference type="Gene3D" id="2.60.120.260">
    <property type="entry name" value="Galactose-binding domain-like"/>
    <property type="match status" value="2"/>
</dbReference>
<dbReference type="PANTHER" id="PTHR11069">
    <property type="entry name" value="GLUCOSYLCERAMIDASE"/>
    <property type="match status" value="1"/>
</dbReference>
<keyword evidence="8" id="KW-1185">Reference proteome</keyword>
<protein>
    <submittedName>
        <fullName evidence="7">O-glycosyl hydrolase</fullName>
    </submittedName>
</protein>
<dbReference type="Pfam" id="PF11721">
    <property type="entry name" value="Malectin"/>
    <property type="match status" value="1"/>
</dbReference>
<evidence type="ECO:0000256" key="4">
    <source>
        <dbReference type="RuleBase" id="RU361188"/>
    </source>
</evidence>
<dbReference type="Pfam" id="PF17189">
    <property type="entry name" value="Glyco_hydro_30C"/>
    <property type="match status" value="1"/>
</dbReference>
<dbReference type="InterPro" id="IPR021720">
    <property type="entry name" value="Malectin_dom"/>
</dbReference>
<dbReference type="SUPFAM" id="SSF51445">
    <property type="entry name" value="(Trans)glycosidases"/>
    <property type="match status" value="1"/>
</dbReference>
<keyword evidence="4" id="KW-0326">Glycosidase</keyword>
<feature type="domain" description="CBM6" evidence="6">
    <location>
        <begin position="824"/>
        <end position="973"/>
    </location>
</feature>
<dbReference type="GO" id="GO:0030246">
    <property type="term" value="F:carbohydrate binding"/>
    <property type="evidence" value="ECO:0007669"/>
    <property type="project" value="InterPro"/>
</dbReference>
<dbReference type="PRINTS" id="PR00843">
    <property type="entry name" value="GLHYDRLASE30"/>
</dbReference>
<dbReference type="InterPro" id="IPR008979">
    <property type="entry name" value="Galactose-bd-like_sf"/>
</dbReference>
<keyword evidence="2 5" id="KW-0732">Signal</keyword>
<dbReference type="RefSeq" id="WP_179457642.1">
    <property type="nucleotide sequence ID" value="NZ_BAAAPX010000001.1"/>
</dbReference>
<dbReference type="InterPro" id="IPR013780">
    <property type="entry name" value="Glyco_hydro_b"/>
</dbReference>
<dbReference type="Gene3D" id="2.60.40.1180">
    <property type="entry name" value="Golgi alpha-mannosidase II"/>
    <property type="match status" value="1"/>
</dbReference>
<gene>
    <name evidence="7" type="ORF">BJ963_003352</name>
</gene>
<dbReference type="CDD" id="cd04080">
    <property type="entry name" value="CBM6_cellulase-like"/>
    <property type="match status" value="2"/>
</dbReference>
<evidence type="ECO:0000256" key="1">
    <source>
        <dbReference type="ARBA" id="ARBA00005382"/>
    </source>
</evidence>
<dbReference type="Pfam" id="PF02055">
    <property type="entry name" value="Glyco_hydro_30"/>
    <property type="match status" value="1"/>
</dbReference>
<evidence type="ECO:0000313" key="7">
    <source>
        <dbReference type="EMBL" id="NYD75833.1"/>
    </source>
</evidence>
<dbReference type="Gene3D" id="3.20.20.80">
    <property type="entry name" value="Glycosidases"/>
    <property type="match status" value="1"/>
</dbReference>
<dbReference type="InterPro" id="IPR006584">
    <property type="entry name" value="Cellulose-bd_IV"/>
</dbReference>
<dbReference type="PANTHER" id="PTHR11069:SF23">
    <property type="entry name" value="LYSOSOMAL ACID GLUCOSYLCERAMIDASE"/>
    <property type="match status" value="1"/>
</dbReference>
<dbReference type="Proteomes" id="UP000589620">
    <property type="component" value="Unassembled WGS sequence"/>
</dbReference>
<feature type="chain" id="PRO_5032333981" evidence="5">
    <location>
        <begin position="35"/>
        <end position="973"/>
    </location>
</feature>
<dbReference type="SMART" id="SM00606">
    <property type="entry name" value="CBD_IV"/>
    <property type="match status" value="2"/>
</dbReference>
<dbReference type="AlphaFoldDB" id="A0A852T4U2"/>
<dbReference type="GO" id="GO:0016020">
    <property type="term" value="C:membrane"/>
    <property type="evidence" value="ECO:0007669"/>
    <property type="project" value="GOC"/>
</dbReference>
<evidence type="ECO:0000256" key="3">
    <source>
        <dbReference type="ARBA" id="ARBA00022801"/>
    </source>
</evidence>
<dbReference type="InterPro" id="IPR033452">
    <property type="entry name" value="GH30_C"/>
</dbReference>
<proteinExistence type="inferred from homology"/>
<evidence type="ECO:0000256" key="5">
    <source>
        <dbReference type="SAM" id="SignalP"/>
    </source>
</evidence>
<organism evidence="7 8">
    <name type="scientific">Leifsonia soli</name>
    <dbReference type="NCBI Taxonomy" id="582665"/>
    <lineage>
        <taxon>Bacteria</taxon>
        <taxon>Bacillati</taxon>
        <taxon>Actinomycetota</taxon>
        <taxon>Actinomycetes</taxon>
        <taxon>Micrococcales</taxon>
        <taxon>Microbacteriaceae</taxon>
        <taxon>Leifsonia</taxon>
    </lineage>
</organism>
<dbReference type="InterPro" id="IPR017853">
    <property type="entry name" value="GH"/>
</dbReference>
<evidence type="ECO:0000256" key="2">
    <source>
        <dbReference type="ARBA" id="ARBA00022729"/>
    </source>
</evidence>
<dbReference type="GO" id="GO:0004348">
    <property type="term" value="F:glucosylceramidase activity"/>
    <property type="evidence" value="ECO:0007669"/>
    <property type="project" value="InterPro"/>
</dbReference>
<dbReference type="SUPFAM" id="SSF49785">
    <property type="entry name" value="Galactose-binding domain-like"/>
    <property type="match status" value="3"/>
</dbReference>
<comment type="similarity">
    <text evidence="1 4">Belongs to the glycosyl hydrolase 30 family.</text>
</comment>
<dbReference type="GO" id="GO:0006680">
    <property type="term" value="P:glucosylceramide catabolic process"/>
    <property type="evidence" value="ECO:0007669"/>
    <property type="project" value="TreeGrafter"/>
</dbReference>
<dbReference type="InterPro" id="IPR033453">
    <property type="entry name" value="Glyco_hydro_30_TIM-barrel"/>
</dbReference>
<sequence length="973" mass="102755">MNTSRSHATRTLGAIGAAVLVAASITLTTQPAAAVTTVHNWQTSQGGDRLTAKSDLTFAADSSAPDILVDPTRQYQAIDGFGGAFNESGWTVLNRSNVTAAQRNAVLDQLFNPSAGAGFSLTRTAMGSNDFSPTHYSYDDLAGGTDFTQANFSVAHDESTLITYIQAAQSHGAFRIMASPWTAPGWMKDNNSLIGGGSLITPSVDPRYYQAYATYFAKYVQAYAAHGITINDVSIQNEPLNPAKFESTVYTSAQMADFIANYLGPTFASSNIGARIRGYEHNRDTWTFPVDMLNNAGTLPYVSGIDFHPYECDFGQTYCDTANLGLFNQAKPGYSTWMSEHTDLGIPNASDYPGDERWGGEIVDEMLAGEGGYIYWNMVLDQTGGPFSSLSDAQEPLVIVDTSGTTATVSYMPKFYELAQFSKFVRPGAYRIGASGGANGDGIKSVAFKNPDGSEALVVVNTTGSAKTVKVGEAGSTFSRSVAAHSTNTFTWTAPVNTYHVIAGSTGTWGAVNGDHYTADSGFTGGGTAVNANAIDGSADDPLYQSERNGTSFSYAFPVPTGRYRVGLKLSENFFTSAGQRVFTVSAEGAPQLSNLDIFAAAGARYKALDRSFDVTVTDGTLNLGFASSVNLAKVDAISITPIPSTGSQFTSTVSASVPAGYSTGTGTIPGYVFAQDYNTGGEGVGYHFSGAGGTDAAYRSDATHLQACTGDTYCGDNIGWLADGDWLNYTSTVNVSGTYDLHVMVANTAAGGSFSIDLDGRPWIGTQSVPNTGGYQTWQSVNINGVSIPLGTHTFTFRVGTGGFNVHSIEFSKIFQLNTSGSTAIESEWYGTGGEGFGSHDATAGNSFTAPYRGYLRGGDTDLEISSTGTFDVGNTENGEWLKYVVFNPTAKTYTLSLKAASGFSTGQVRYDLDTIGNTLGTASIPNTSVGTTAGWQIFTNVPTSVTIPAGYHALYVYVVNGGFNMDSFTLS</sequence>
<dbReference type="InterPro" id="IPR005084">
    <property type="entry name" value="CBM6"/>
</dbReference>
<dbReference type="Pfam" id="PF03422">
    <property type="entry name" value="CBM_6"/>
    <property type="match status" value="2"/>
</dbReference>
<accession>A0A852T4U2</accession>
<name>A0A852T4U2_9MICO</name>
<dbReference type="Gene3D" id="2.60.120.430">
    <property type="entry name" value="Galactose-binding lectin"/>
    <property type="match status" value="1"/>
</dbReference>
<feature type="domain" description="CBM6" evidence="6">
    <location>
        <begin position="680"/>
        <end position="813"/>
    </location>
</feature>
<evidence type="ECO:0000313" key="8">
    <source>
        <dbReference type="Proteomes" id="UP000589620"/>
    </source>
</evidence>
<dbReference type="InterPro" id="IPR001139">
    <property type="entry name" value="Glyco_hydro_30"/>
</dbReference>
<dbReference type="PROSITE" id="PS51175">
    <property type="entry name" value="CBM6"/>
    <property type="match status" value="2"/>
</dbReference>
<feature type="signal peptide" evidence="5">
    <location>
        <begin position="1"/>
        <end position="34"/>
    </location>
</feature>
<keyword evidence="3 4" id="KW-0378">Hydrolase</keyword>